<protein>
    <submittedName>
        <fullName evidence="1">Putative secreted protein</fullName>
    </submittedName>
</protein>
<organism evidence="1">
    <name type="scientific">Ixodes ricinus</name>
    <name type="common">Common tick</name>
    <name type="synonym">Acarus ricinus</name>
    <dbReference type="NCBI Taxonomy" id="34613"/>
    <lineage>
        <taxon>Eukaryota</taxon>
        <taxon>Metazoa</taxon>
        <taxon>Ecdysozoa</taxon>
        <taxon>Arthropoda</taxon>
        <taxon>Chelicerata</taxon>
        <taxon>Arachnida</taxon>
        <taxon>Acari</taxon>
        <taxon>Parasitiformes</taxon>
        <taxon>Ixodida</taxon>
        <taxon>Ixodoidea</taxon>
        <taxon>Ixodidae</taxon>
        <taxon>Ixodinae</taxon>
        <taxon>Ixodes</taxon>
    </lineage>
</organism>
<sequence length="69" mass="8203">MFCFTLSAHKVPLCVVAVFFTLSVFSDGCWSRCCFFNFWMSSRIRLFVADHVGHLRSVPRWPFFLHPWQ</sequence>
<evidence type="ECO:0000313" key="1">
    <source>
        <dbReference type="EMBL" id="MXU82561.1"/>
    </source>
</evidence>
<dbReference type="AlphaFoldDB" id="A0A6B0TXE0"/>
<accession>A0A6B0TXE0</accession>
<dbReference type="EMBL" id="GIFC01000478">
    <property type="protein sequence ID" value="MXU82561.1"/>
    <property type="molecule type" value="Transcribed_RNA"/>
</dbReference>
<proteinExistence type="predicted"/>
<reference evidence="1" key="1">
    <citation type="submission" date="2019-12" db="EMBL/GenBank/DDBJ databases">
        <title>An insight into the sialome of adult female Ixodes ricinus ticks feeding for 6 days.</title>
        <authorList>
            <person name="Perner J."/>
            <person name="Ribeiro J.M.C."/>
        </authorList>
    </citation>
    <scope>NUCLEOTIDE SEQUENCE</scope>
    <source>
        <strain evidence="1">Semi-engorged</strain>
        <tissue evidence="1">Salivary glands</tissue>
    </source>
</reference>
<name>A0A6B0TXE0_IXORI</name>